<reference evidence="1" key="1">
    <citation type="journal article" date="2023" name="Plant J.">
        <title>Genome sequences and population genomics provide insights into the demographic history, inbreeding, and mutation load of two 'living fossil' tree species of Dipteronia.</title>
        <authorList>
            <person name="Feng Y."/>
            <person name="Comes H.P."/>
            <person name="Chen J."/>
            <person name="Zhu S."/>
            <person name="Lu R."/>
            <person name="Zhang X."/>
            <person name="Li P."/>
            <person name="Qiu J."/>
            <person name="Olsen K.M."/>
            <person name="Qiu Y."/>
        </authorList>
    </citation>
    <scope>NUCLEOTIDE SEQUENCE</scope>
    <source>
        <strain evidence="1">KIB01</strain>
    </source>
</reference>
<name>A0AAD9XFI6_9ROSI</name>
<comment type="caution">
    <text evidence="1">The sequence shown here is derived from an EMBL/GenBank/DDBJ whole genome shotgun (WGS) entry which is preliminary data.</text>
</comment>
<dbReference type="Proteomes" id="UP001280121">
    <property type="component" value="Unassembled WGS sequence"/>
</dbReference>
<keyword evidence="2" id="KW-1185">Reference proteome</keyword>
<gene>
    <name evidence="1" type="ORF">Ddye_004918</name>
</gene>
<dbReference type="EMBL" id="JANJYI010000002">
    <property type="protein sequence ID" value="KAK2658385.1"/>
    <property type="molecule type" value="Genomic_DNA"/>
</dbReference>
<dbReference type="AlphaFoldDB" id="A0AAD9XFI6"/>
<accession>A0AAD9XFI6</accession>
<dbReference type="Gene3D" id="3.60.10.10">
    <property type="entry name" value="Endonuclease/exonuclease/phosphatase"/>
    <property type="match status" value="1"/>
</dbReference>
<proteinExistence type="predicted"/>
<dbReference type="SUPFAM" id="SSF56219">
    <property type="entry name" value="DNase I-like"/>
    <property type="match status" value="1"/>
</dbReference>
<protein>
    <recommendedName>
        <fullName evidence="3">Endonuclease/exonuclease/phosphatase domain-containing protein</fullName>
    </recommendedName>
</protein>
<dbReference type="PANTHER" id="PTHR33710">
    <property type="entry name" value="BNAC02G09200D PROTEIN"/>
    <property type="match status" value="1"/>
</dbReference>
<evidence type="ECO:0008006" key="3">
    <source>
        <dbReference type="Google" id="ProtNLM"/>
    </source>
</evidence>
<sequence>MGLNGSSPVFMAIRILVKEMFRGIFLRCLRDIDDLPWVCGGDFNEILSMNEKLGGSEKRCTGMFQFRKVVDDCDLFDLGFTGLCLAWNNKRDGKANIQERLDRFLANNLWREKLWNAKDVHMGFNSSDHRPILLECVAAYPSVRKRDRCFHFEPFWLKEEDYKVTVSRSWAGIGDSDTTINLEGKISRCASSLNGWKYQRD</sequence>
<dbReference type="PANTHER" id="PTHR33710:SF71">
    <property type="entry name" value="ENDONUCLEASE_EXONUCLEASE_PHOSPHATASE DOMAIN-CONTAINING PROTEIN"/>
    <property type="match status" value="1"/>
</dbReference>
<evidence type="ECO:0000313" key="1">
    <source>
        <dbReference type="EMBL" id="KAK2658385.1"/>
    </source>
</evidence>
<dbReference type="InterPro" id="IPR036691">
    <property type="entry name" value="Endo/exonu/phosph_ase_sf"/>
</dbReference>
<organism evidence="1 2">
    <name type="scientific">Dipteronia dyeriana</name>
    <dbReference type="NCBI Taxonomy" id="168575"/>
    <lineage>
        <taxon>Eukaryota</taxon>
        <taxon>Viridiplantae</taxon>
        <taxon>Streptophyta</taxon>
        <taxon>Embryophyta</taxon>
        <taxon>Tracheophyta</taxon>
        <taxon>Spermatophyta</taxon>
        <taxon>Magnoliopsida</taxon>
        <taxon>eudicotyledons</taxon>
        <taxon>Gunneridae</taxon>
        <taxon>Pentapetalae</taxon>
        <taxon>rosids</taxon>
        <taxon>malvids</taxon>
        <taxon>Sapindales</taxon>
        <taxon>Sapindaceae</taxon>
        <taxon>Hippocastanoideae</taxon>
        <taxon>Acereae</taxon>
        <taxon>Dipteronia</taxon>
    </lineage>
</organism>
<evidence type="ECO:0000313" key="2">
    <source>
        <dbReference type="Proteomes" id="UP001280121"/>
    </source>
</evidence>